<evidence type="ECO:0000259" key="9">
    <source>
        <dbReference type="Pfam" id="PF02777"/>
    </source>
</evidence>
<dbReference type="SUPFAM" id="SSF46609">
    <property type="entry name" value="Fe,Mn superoxide dismutase (SOD), N-terminal domain"/>
    <property type="match status" value="1"/>
</dbReference>
<dbReference type="OrthoDB" id="9803125at2"/>
<dbReference type="GO" id="GO:0004784">
    <property type="term" value="F:superoxide dismutase activity"/>
    <property type="evidence" value="ECO:0007669"/>
    <property type="project" value="UniProtKB-EC"/>
</dbReference>
<organism evidence="10 11">
    <name type="scientific">Hypericibacter terrae</name>
    <dbReference type="NCBI Taxonomy" id="2602015"/>
    <lineage>
        <taxon>Bacteria</taxon>
        <taxon>Pseudomonadati</taxon>
        <taxon>Pseudomonadota</taxon>
        <taxon>Alphaproteobacteria</taxon>
        <taxon>Rhodospirillales</taxon>
        <taxon>Dongiaceae</taxon>
        <taxon>Hypericibacter</taxon>
    </lineage>
</organism>
<comment type="similarity">
    <text evidence="1 6">Belongs to the iron/manganese superoxide dismutase family.</text>
</comment>
<dbReference type="PROSITE" id="PS00088">
    <property type="entry name" value="SOD_MN"/>
    <property type="match status" value="1"/>
</dbReference>
<keyword evidence="4 6" id="KW-0560">Oxidoreductase</keyword>
<dbReference type="EMBL" id="CP042906">
    <property type="protein sequence ID" value="QEX19447.1"/>
    <property type="molecule type" value="Genomic_DNA"/>
</dbReference>
<evidence type="ECO:0000256" key="4">
    <source>
        <dbReference type="ARBA" id="ARBA00023002"/>
    </source>
</evidence>
<dbReference type="Gene3D" id="1.10.287.990">
    <property type="entry name" value="Fe,Mn superoxide dismutase (SOD) domain"/>
    <property type="match status" value="1"/>
</dbReference>
<dbReference type="PANTHER" id="PTHR42769">
    <property type="entry name" value="SUPEROXIDE DISMUTASE"/>
    <property type="match status" value="1"/>
</dbReference>
<dbReference type="SUPFAM" id="SSF54719">
    <property type="entry name" value="Fe,Mn superoxide dismutase (SOD), C-terminal domain"/>
    <property type="match status" value="1"/>
</dbReference>
<reference evidence="10 11" key="1">
    <citation type="submission" date="2019-08" db="EMBL/GenBank/DDBJ databases">
        <title>Hyperibacter terrae gen. nov., sp. nov. and Hyperibacter viscosus sp. nov., two new members in the family Rhodospirillaceae isolated from the rhizosphere of Hypericum perforatum.</title>
        <authorList>
            <person name="Noviana Z."/>
        </authorList>
    </citation>
    <scope>NUCLEOTIDE SEQUENCE [LARGE SCALE GENOMIC DNA]</scope>
    <source>
        <strain evidence="10 11">R5913</strain>
    </source>
</reference>
<evidence type="ECO:0000256" key="6">
    <source>
        <dbReference type="RuleBase" id="RU000414"/>
    </source>
</evidence>
<dbReference type="PRINTS" id="PR01703">
    <property type="entry name" value="MNSODISMTASE"/>
</dbReference>
<dbReference type="Pfam" id="PF02777">
    <property type="entry name" value="Sod_Fe_C"/>
    <property type="match status" value="1"/>
</dbReference>
<feature type="binding site" evidence="5">
    <location>
        <position position="161"/>
    </location>
    <ligand>
        <name>Mn(2+)</name>
        <dbReference type="ChEBI" id="CHEBI:29035"/>
    </ligand>
</feature>
<evidence type="ECO:0000256" key="1">
    <source>
        <dbReference type="ARBA" id="ARBA00008714"/>
    </source>
</evidence>
<dbReference type="InterPro" id="IPR019833">
    <property type="entry name" value="Mn/Fe_SOD_BS"/>
</dbReference>
<feature type="region of interest" description="Disordered" evidence="7">
    <location>
        <begin position="200"/>
        <end position="229"/>
    </location>
</feature>
<dbReference type="InterPro" id="IPR019832">
    <property type="entry name" value="Mn/Fe_SOD_C"/>
</dbReference>
<dbReference type="Gene3D" id="3.55.40.20">
    <property type="entry name" value="Iron/manganese superoxide dismutase, C-terminal domain"/>
    <property type="match status" value="1"/>
</dbReference>
<dbReference type="Proteomes" id="UP000326202">
    <property type="component" value="Chromosome"/>
</dbReference>
<dbReference type="InterPro" id="IPR001189">
    <property type="entry name" value="Mn/Fe_SOD"/>
</dbReference>
<evidence type="ECO:0000256" key="7">
    <source>
        <dbReference type="SAM" id="MobiDB-lite"/>
    </source>
</evidence>
<evidence type="ECO:0000256" key="3">
    <source>
        <dbReference type="ARBA" id="ARBA00022723"/>
    </source>
</evidence>
<keyword evidence="3 5" id="KW-0479">Metal-binding</keyword>
<dbReference type="InterPro" id="IPR036314">
    <property type="entry name" value="SOD_C_sf"/>
</dbReference>
<feature type="binding site" evidence="5">
    <location>
        <position position="79"/>
    </location>
    <ligand>
        <name>Mn(2+)</name>
        <dbReference type="ChEBI" id="CHEBI:29035"/>
    </ligand>
</feature>
<feature type="binding site" evidence="5">
    <location>
        <position position="27"/>
    </location>
    <ligand>
        <name>Mn(2+)</name>
        <dbReference type="ChEBI" id="CHEBI:29035"/>
    </ligand>
</feature>
<name>A0A5J6MQQ8_9PROT</name>
<evidence type="ECO:0000313" key="11">
    <source>
        <dbReference type="Proteomes" id="UP000326202"/>
    </source>
</evidence>
<evidence type="ECO:0000259" key="8">
    <source>
        <dbReference type="Pfam" id="PF00081"/>
    </source>
</evidence>
<feature type="domain" description="Manganese/iron superoxide dismutase N-terminal" evidence="8">
    <location>
        <begin position="4"/>
        <end position="87"/>
    </location>
</feature>
<dbReference type="PIRSF" id="PIRSF000349">
    <property type="entry name" value="SODismutase"/>
    <property type="match status" value="1"/>
</dbReference>
<feature type="domain" description="Manganese/iron superoxide dismutase C-terminal" evidence="9">
    <location>
        <begin position="94"/>
        <end position="195"/>
    </location>
</feature>
<dbReference type="RefSeq" id="WP_151179508.1">
    <property type="nucleotide sequence ID" value="NZ_CP042906.1"/>
</dbReference>
<sequence>MNLSLPRLPYAYDALEPHISRSTLEIHHGRHHRAYVEKTVALAKQLRLADEPLERIIGQTAGQESHRALFQNAAQAWNHAFYWNSLSPTGGGRPQGELAERIEADLGGYDSFVGQFAAAATGQFGSGWAWLVLDGDKLKITQTSNAETPLAHGQLALLTIDVWEHAYYLDYQNRRADYVNAVIEKLANWEFANKNLSRRKVSARTPRAGRTSPEDGRMPTAGIGGHGDR</sequence>
<dbReference type="EC" id="1.15.1.1" evidence="2 6"/>
<comment type="catalytic activity">
    <reaction evidence="6">
        <text>2 superoxide + 2 H(+) = H2O2 + O2</text>
        <dbReference type="Rhea" id="RHEA:20696"/>
        <dbReference type="ChEBI" id="CHEBI:15378"/>
        <dbReference type="ChEBI" id="CHEBI:15379"/>
        <dbReference type="ChEBI" id="CHEBI:16240"/>
        <dbReference type="ChEBI" id="CHEBI:18421"/>
        <dbReference type="EC" id="1.15.1.1"/>
    </reaction>
</comment>
<feature type="binding site" evidence="5">
    <location>
        <position position="165"/>
    </location>
    <ligand>
        <name>Mn(2+)</name>
        <dbReference type="ChEBI" id="CHEBI:29035"/>
    </ligand>
</feature>
<dbReference type="PANTHER" id="PTHR42769:SF3">
    <property type="entry name" value="SUPEROXIDE DISMUTASE [FE] 2, CHLOROPLASTIC"/>
    <property type="match status" value="1"/>
</dbReference>
<dbReference type="AlphaFoldDB" id="A0A5J6MQQ8"/>
<protein>
    <recommendedName>
        <fullName evidence="2 6">Superoxide dismutase</fullName>
        <ecNumber evidence="2 6">1.15.1.1</ecNumber>
    </recommendedName>
</protein>
<evidence type="ECO:0000256" key="2">
    <source>
        <dbReference type="ARBA" id="ARBA00012682"/>
    </source>
</evidence>
<dbReference type="InterPro" id="IPR036324">
    <property type="entry name" value="Mn/Fe_SOD_N_sf"/>
</dbReference>
<keyword evidence="11" id="KW-1185">Reference proteome</keyword>
<comment type="function">
    <text evidence="6">Destroys radicals which are normally produced within the cells and which are toxic to biological systems.</text>
</comment>
<proteinExistence type="inferred from homology"/>
<dbReference type="Pfam" id="PF00081">
    <property type="entry name" value="Sod_Fe_N"/>
    <property type="match status" value="1"/>
</dbReference>
<dbReference type="GO" id="GO:0046872">
    <property type="term" value="F:metal ion binding"/>
    <property type="evidence" value="ECO:0007669"/>
    <property type="project" value="UniProtKB-KW"/>
</dbReference>
<accession>A0A5J6MQQ8</accession>
<evidence type="ECO:0000313" key="10">
    <source>
        <dbReference type="EMBL" id="QEX19447.1"/>
    </source>
</evidence>
<gene>
    <name evidence="10" type="primary">sodB</name>
    <name evidence="10" type="ORF">FRZ44_47610</name>
</gene>
<dbReference type="KEGG" id="htq:FRZ44_47610"/>
<dbReference type="InterPro" id="IPR019831">
    <property type="entry name" value="Mn/Fe_SOD_N"/>
</dbReference>
<evidence type="ECO:0000256" key="5">
    <source>
        <dbReference type="PIRSR" id="PIRSR000349-1"/>
    </source>
</evidence>